<dbReference type="Proteomes" id="UP000499080">
    <property type="component" value="Unassembled WGS sequence"/>
</dbReference>
<sequence length="107" mass="11939">MAAVTARILRKLTFSPNPSGRVTLTKKAYAGGLKSITLYERVRQFHGDIRTFGTATVFCLRRRLGRSRIVTVKNGFQLSEIARLNLDAGQSVLCLLDTMCRTLACFE</sequence>
<keyword evidence="2" id="KW-1185">Reference proteome</keyword>
<accession>A0A4Y2QCA5</accession>
<evidence type="ECO:0000313" key="2">
    <source>
        <dbReference type="Proteomes" id="UP000499080"/>
    </source>
</evidence>
<reference evidence="1 2" key="1">
    <citation type="journal article" date="2019" name="Sci. Rep.">
        <title>Orb-weaving spider Araneus ventricosus genome elucidates the spidroin gene catalogue.</title>
        <authorList>
            <person name="Kono N."/>
            <person name="Nakamura H."/>
            <person name="Ohtoshi R."/>
            <person name="Moran D.A.P."/>
            <person name="Shinohara A."/>
            <person name="Yoshida Y."/>
            <person name="Fujiwara M."/>
            <person name="Mori M."/>
            <person name="Tomita M."/>
            <person name="Arakawa K."/>
        </authorList>
    </citation>
    <scope>NUCLEOTIDE SEQUENCE [LARGE SCALE GENOMIC DNA]</scope>
</reference>
<dbReference type="AlphaFoldDB" id="A0A4Y2QCA5"/>
<protein>
    <submittedName>
        <fullName evidence="1">Uncharacterized protein</fullName>
    </submittedName>
</protein>
<proteinExistence type="predicted"/>
<organism evidence="1 2">
    <name type="scientific">Araneus ventricosus</name>
    <name type="common">Orbweaver spider</name>
    <name type="synonym">Epeira ventricosa</name>
    <dbReference type="NCBI Taxonomy" id="182803"/>
    <lineage>
        <taxon>Eukaryota</taxon>
        <taxon>Metazoa</taxon>
        <taxon>Ecdysozoa</taxon>
        <taxon>Arthropoda</taxon>
        <taxon>Chelicerata</taxon>
        <taxon>Arachnida</taxon>
        <taxon>Araneae</taxon>
        <taxon>Araneomorphae</taxon>
        <taxon>Entelegynae</taxon>
        <taxon>Araneoidea</taxon>
        <taxon>Araneidae</taxon>
        <taxon>Araneus</taxon>
    </lineage>
</organism>
<dbReference type="EMBL" id="BGPR01013696">
    <property type="protein sequence ID" value="GBN61798.1"/>
    <property type="molecule type" value="Genomic_DNA"/>
</dbReference>
<name>A0A4Y2QCA5_ARAVE</name>
<comment type="caution">
    <text evidence="1">The sequence shown here is derived from an EMBL/GenBank/DDBJ whole genome shotgun (WGS) entry which is preliminary data.</text>
</comment>
<gene>
    <name evidence="1" type="ORF">AVEN_198906_1</name>
</gene>
<evidence type="ECO:0000313" key="1">
    <source>
        <dbReference type="EMBL" id="GBN61798.1"/>
    </source>
</evidence>